<name>A0AAN8IVS4_PATCE</name>
<evidence type="ECO:0000256" key="3">
    <source>
        <dbReference type="PROSITE-ProRule" id="PRU00175"/>
    </source>
</evidence>
<dbReference type="Gene3D" id="3.30.40.10">
    <property type="entry name" value="Zinc/RING finger domain, C3HC4 (zinc finger)"/>
    <property type="match status" value="1"/>
</dbReference>
<organism evidence="7 8">
    <name type="scientific">Patella caerulea</name>
    <name type="common">Rayed Mediterranean limpet</name>
    <dbReference type="NCBI Taxonomy" id="87958"/>
    <lineage>
        <taxon>Eukaryota</taxon>
        <taxon>Metazoa</taxon>
        <taxon>Spiralia</taxon>
        <taxon>Lophotrochozoa</taxon>
        <taxon>Mollusca</taxon>
        <taxon>Gastropoda</taxon>
        <taxon>Patellogastropoda</taxon>
        <taxon>Patelloidea</taxon>
        <taxon>Patellidae</taxon>
        <taxon>Patella</taxon>
    </lineage>
</organism>
<protein>
    <recommendedName>
        <fullName evidence="6">RING-type domain-containing protein</fullName>
    </recommendedName>
</protein>
<dbReference type="PANTHER" id="PTHR22696:SF1">
    <property type="entry name" value="E3 UBIQUITIN-PROTEIN LIGASE RNF26"/>
    <property type="match status" value="1"/>
</dbReference>
<dbReference type="CDD" id="cd16788">
    <property type="entry name" value="mRING-HC-C3HC5_RNF26"/>
    <property type="match status" value="1"/>
</dbReference>
<dbReference type="SUPFAM" id="SSF57850">
    <property type="entry name" value="RING/U-box"/>
    <property type="match status" value="1"/>
</dbReference>
<feature type="transmembrane region" description="Helical" evidence="5">
    <location>
        <begin position="79"/>
        <end position="106"/>
    </location>
</feature>
<dbReference type="GO" id="GO:0008270">
    <property type="term" value="F:zinc ion binding"/>
    <property type="evidence" value="ECO:0007669"/>
    <property type="project" value="UniProtKB-KW"/>
</dbReference>
<dbReference type="Proteomes" id="UP001347796">
    <property type="component" value="Unassembled WGS sequence"/>
</dbReference>
<evidence type="ECO:0000256" key="2">
    <source>
        <dbReference type="ARBA" id="ARBA00022833"/>
    </source>
</evidence>
<keyword evidence="2" id="KW-0862">Zinc</keyword>
<keyword evidence="5" id="KW-0472">Membrane</keyword>
<dbReference type="Pfam" id="PF13920">
    <property type="entry name" value="zf-C3HC4_3"/>
    <property type="match status" value="1"/>
</dbReference>
<dbReference type="InterPro" id="IPR001841">
    <property type="entry name" value="Znf_RING"/>
</dbReference>
<feature type="region of interest" description="Disordered" evidence="4">
    <location>
        <begin position="261"/>
        <end position="329"/>
    </location>
</feature>
<dbReference type="InterPro" id="IPR013083">
    <property type="entry name" value="Znf_RING/FYVE/PHD"/>
</dbReference>
<feature type="domain" description="RING-type" evidence="6">
    <location>
        <begin position="373"/>
        <end position="416"/>
    </location>
</feature>
<gene>
    <name evidence="7" type="ORF">SNE40_023130</name>
</gene>
<evidence type="ECO:0000256" key="5">
    <source>
        <dbReference type="SAM" id="Phobius"/>
    </source>
</evidence>
<dbReference type="SMART" id="SM00184">
    <property type="entry name" value="RING"/>
    <property type="match status" value="1"/>
</dbReference>
<feature type="compositionally biased region" description="Polar residues" evidence="4">
    <location>
        <begin position="275"/>
        <end position="289"/>
    </location>
</feature>
<dbReference type="GO" id="GO:0016567">
    <property type="term" value="P:protein ubiquitination"/>
    <property type="evidence" value="ECO:0007669"/>
    <property type="project" value="TreeGrafter"/>
</dbReference>
<comment type="caution">
    <text evidence="7">The sequence shown here is derived from an EMBL/GenBank/DDBJ whole genome shotgun (WGS) entry which is preliminary data.</text>
</comment>
<feature type="transmembrane region" description="Helical" evidence="5">
    <location>
        <begin position="222"/>
        <end position="242"/>
    </location>
</feature>
<dbReference type="GO" id="GO:0061630">
    <property type="term" value="F:ubiquitin protein ligase activity"/>
    <property type="evidence" value="ECO:0007669"/>
    <property type="project" value="TreeGrafter"/>
</dbReference>
<evidence type="ECO:0000256" key="1">
    <source>
        <dbReference type="ARBA" id="ARBA00022771"/>
    </source>
</evidence>
<keyword evidence="1 3" id="KW-0479">Metal-binding</keyword>
<keyword evidence="5" id="KW-1133">Transmembrane helix</keyword>
<reference evidence="7 8" key="1">
    <citation type="submission" date="2024-01" db="EMBL/GenBank/DDBJ databases">
        <title>The genome of the rayed Mediterranean limpet Patella caerulea (Linnaeus, 1758).</title>
        <authorList>
            <person name="Anh-Thu Weber A."/>
            <person name="Halstead-Nussloch G."/>
        </authorList>
    </citation>
    <scope>NUCLEOTIDE SEQUENCE [LARGE SCALE GENOMIC DNA]</scope>
    <source>
        <strain evidence="7">AATW-2023a</strain>
        <tissue evidence="7">Whole specimen</tissue>
    </source>
</reference>
<dbReference type="InterPro" id="IPR040089">
    <property type="entry name" value="RNF26_mRING-HC-C3HC5"/>
</dbReference>
<keyword evidence="8" id="KW-1185">Reference proteome</keyword>
<keyword evidence="5" id="KW-0812">Transmembrane</keyword>
<feature type="compositionally biased region" description="Acidic residues" evidence="4">
    <location>
        <begin position="263"/>
        <end position="274"/>
    </location>
</feature>
<dbReference type="AlphaFoldDB" id="A0AAN8IVS4"/>
<evidence type="ECO:0000259" key="6">
    <source>
        <dbReference type="PROSITE" id="PS50089"/>
    </source>
</evidence>
<sequence length="427" mass="48398">MPVLTLISDGFFAVCSGVAKAIRTTNETVNYVFRINYEVVSTVYYYVSLIVLTLYSITQIISNIVTAVLQYAGEFFNEVFGCVCALCVLLWRIVVLIYKVICFILSGLETLAVVLWTGSYVTVKTLKQSAIDICDYCGSTWNYATDMITELFCGIMGSFSSIGNLVLSGYSQINEGISYCLMSIYSGICNSLSALENSIKNMFHNIIYFYTSYLPSLGKETYLGILICGLLYLAVIKVVIYLTDNGMTLFTRQRRRQQMTILDSDDEDWSDNEQNESVVSDSSEYQDGTEVNDSDDMSEHTIDDNDDDDSEVSLNSQTFSSSDEEEDEIEVELPAVSDRYGMRNRSMTPSRPKNISPEEFEREIEKEKDKRKCVVCQDQSKSVLILPCRHMCLCVGCADQIVRARYIERRVCPLCRQRIQKVMNVYT</sequence>
<feature type="transmembrane region" description="Helical" evidence="5">
    <location>
        <begin position="45"/>
        <end position="72"/>
    </location>
</feature>
<evidence type="ECO:0000256" key="4">
    <source>
        <dbReference type="SAM" id="MobiDB-lite"/>
    </source>
</evidence>
<dbReference type="EMBL" id="JAZGQO010000021">
    <property type="protein sequence ID" value="KAK6166440.1"/>
    <property type="molecule type" value="Genomic_DNA"/>
</dbReference>
<evidence type="ECO:0000313" key="7">
    <source>
        <dbReference type="EMBL" id="KAK6166440.1"/>
    </source>
</evidence>
<dbReference type="PANTHER" id="PTHR22696">
    <property type="entry name" value="E3 UBIQUITIN-PROTEIN LIGASE RNF26"/>
    <property type="match status" value="1"/>
</dbReference>
<evidence type="ECO:0000313" key="8">
    <source>
        <dbReference type="Proteomes" id="UP001347796"/>
    </source>
</evidence>
<keyword evidence="1 3" id="KW-0863">Zinc-finger</keyword>
<accession>A0AAN8IVS4</accession>
<dbReference type="PROSITE" id="PS50089">
    <property type="entry name" value="ZF_RING_2"/>
    <property type="match status" value="1"/>
</dbReference>
<proteinExistence type="predicted"/>
<dbReference type="GO" id="GO:0006511">
    <property type="term" value="P:ubiquitin-dependent protein catabolic process"/>
    <property type="evidence" value="ECO:0007669"/>
    <property type="project" value="TreeGrafter"/>
</dbReference>